<evidence type="ECO:0000256" key="6">
    <source>
        <dbReference type="ARBA" id="ARBA00037226"/>
    </source>
</evidence>
<dbReference type="InterPro" id="IPR047988">
    <property type="entry name" value="Ribosomal_uS7m_fungi"/>
</dbReference>
<dbReference type="InterPro" id="IPR023798">
    <property type="entry name" value="Ribosomal_uS7_dom"/>
</dbReference>
<dbReference type="SUPFAM" id="SSF47973">
    <property type="entry name" value="Ribosomal protein S7"/>
    <property type="match status" value="1"/>
</dbReference>
<proteinExistence type="inferred from homology"/>
<evidence type="ECO:0000256" key="5">
    <source>
        <dbReference type="ARBA" id="ARBA00023274"/>
    </source>
</evidence>
<dbReference type="PANTHER" id="PTHR11205">
    <property type="entry name" value="RIBOSOMAL PROTEIN S7"/>
    <property type="match status" value="1"/>
</dbReference>
<evidence type="ECO:0000256" key="1">
    <source>
        <dbReference type="ARBA" id="ARBA00004173"/>
    </source>
</evidence>
<dbReference type="InterPro" id="IPR000235">
    <property type="entry name" value="Ribosomal_uS7"/>
</dbReference>
<dbReference type="HOGENOM" id="CLU_049057_2_0_1"/>
<protein>
    <recommendedName>
        <fullName evidence="7">Small ribosomal subunit protein uS7m</fullName>
    </recommendedName>
</protein>
<keyword evidence="5 8" id="KW-0687">Ribonucleoprotein</keyword>
<dbReference type="InterPro" id="IPR036823">
    <property type="entry name" value="Ribosomal_uS7_dom_sf"/>
</dbReference>
<reference evidence="10 11" key="1">
    <citation type="journal article" date="2012" name="G3 (Bethesda)">
        <title>Pichia sorbitophila, an interspecies yeast hybrid reveals early steps of genome resolution following polyploidization.</title>
        <authorList>
            <person name="Leh Louis V."/>
            <person name="Despons L."/>
            <person name="Friedrich A."/>
            <person name="Martin T."/>
            <person name="Durrens P."/>
            <person name="Casaregola S."/>
            <person name="Neuveglise C."/>
            <person name="Fairhead C."/>
            <person name="Marck C."/>
            <person name="Cruz J.A."/>
            <person name="Straub M.L."/>
            <person name="Kugler V."/>
            <person name="Sacerdot C."/>
            <person name="Uzunov Z."/>
            <person name="Thierry A."/>
            <person name="Weiss S."/>
            <person name="Bleykasten C."/>
            <person name="De Montigny J."/>
            <person name="Jacques N."/>
            <person name="Jung P."/>
            <person name="Lemaire M."/>
            <person name="Mallet S."/>
            <person name="Morel G."/>
            <person name="Richard G.F."/>
            <person name="Sarkar A."/>
            <person name="Savel G."/>
            <person name="Schacherer J."/>
            <person name="Seret M.L."/>
            <person name="Talla E."/>
            <person name="Samson G."/>
            <person name="Jubin C."/>
            <person name="Poulain J."/>
            <person name="Vacherie B."/>
            <person name="Barbe V."/>
            <person name="Pelletier E."/>
            <person name="Sherman D.J."/>
            <person name="Westhof E."/>
            <person name="Weissenbach J."/>
            <person name="Baret P.V."/>
            <person name="Wincker P."/>
            <person name="Gaillardin C."/>
            <person name="Dujon B."/>
            <person name="Souciet J.L."/>
        </authorList>
    </citation>
    <scope>NUCLEOTIDE SEQUENCE [LARGE SCALE GENOMIC DNA]</scope>
    <source>
        <strain evidence="11">ATCC MYA-4447 / BCRC 22081 / CBS 7064 / NBRC 10061 / NRRL Y-12695</strain>
    </source>
</reference>
<dbReference type="EMBL" id="FO082046">
    <property type="protein sequence ID" value="CCE86333.1"/>
    <property type="molecule type" value="Genomic_DNA"/>
</dbReference>
<dbReference type="Proteomes" id="UP000005222">
    <property type="component" value="Chromosome N"/>
</dbReference>
<dbReference type="STRING" id="559304.G8Y0I0"/>
<dbReference type="GO" id="GO:0003723">
    <property type="term" value="F:RNA binding"/>
    <property type="evidence" value="ECO:0007669"/>
    <property type="project" value="InterPro"/>
</dbReference>
<keyword evidence="3 8" id="KW-0689">Ribosomal protein</keyword>
<sequence>MVELTKDFFKNQVFVVSPASGLKLQMSIVRAALRGLRSPVQSKGKYAVSFVNTVRLNSNSHNSNTNKPGLFPQIYPVNKDKIEESDIDEWLKAVKELRGGKAVAETEYEVYLTELANPEQFQQNEFVPSEEQKAQVEKYANKRVPVQHNTTVETVVNLIMRDGKKYKAQKIVYRALYIVHLRTRKDPVEILEETLNKLGPLMTTKVEKTGVAKNRVVPVPLNRRQRNRYAIMWILDGAEKKKSSDFSVRLAEEIVSAYEGKSSGYDKRAQMHKAAMAQRAYIRL</sequence>
<evidence type="ECO:0000313" key="11">
    <source>
        <dbReference type="Proteomes" id="UP000005222"/>
    </source>
</evidence>
<comment type="subcellular location">
    <subcellularLocation>
        <location evidence="1">Mitochondrion</location>
    </subcellularLocation>
</comment>
<comment type="function">
    <text evidence="6">Component of the mitochondrial ribosome (mitoribosome), a dedicated translation machinery responsible for the synthesis of mitochondrial genome-encoded proteins, including at least some of the essential transmembrane subunits of the mitochondrial respiratory chain. The mitoribosomes are attached to the mitochondrial inner membrane and translation products are cotranslationally integrated into the membrane.</text>
</comment>
<accession>G8Y0I0</accession>
<comment type="similarity">
    <text evidence="2 8">Belongs to the universal ribosomal protein uS7 family.</text>
</comment>
<keyword evidence="4" id="KW-0496">Mitochondrion</keyword>
<dbReference type="GO" id="GO:0003735">
    <property type="term" value="F:structural constituent of ribosome"/>
    <property type="evidence" value="ECO:0007669"/>
    <property type="project" value="InterPro"/>
</dbReference>
<dbReference type="GO" id="GO:0005739">
    <property type="term" value="C:mitochondrion"/>
    <property type="evidence" value="ECO:0007669"/>
    <property type="project" value="UniProtKB-SubCell"/>
</dbReference>
<organism evidence="10 11">
    <name type="scientific">Pichia sorbitophila (strain ATCC MYA-4447 / BCRC 22081 / CBS 7064 / NBRC 10061 / NRRL Y-12695)</name>
    <name type="common">Hybrid yeast</name>
    <dbReference type="NCBI Taxonomy" id="559304"/>
    <lineage>
        <taxon>Eukaryota</taxon>
        <taxon>Fungi</taxon>
        <taxon>Dikarya</taxon>
        <taxon>Ascomycota</taxon>
        <taxon>Saccharomycotina</taxon>
        <taxon>Pichiomycetes</taxon>
        <taxon>Debaryomycetaceae</taxon>
        <taxon>Millerozyma</taxon>
    </lineage>
</organism>
<evidence type="ECO:0000256" key="3">
    <source>
        <dbReference type="ARBA" id="ARBA00022980"/>
    </source>
</evidence>
<dbReference type="Pfam" id="PF00177">
    <property type="entry name" value="Ribosomal_S7"/>
    <property type="match status" value="1"/>
</dbReference>
<dbReference type="OMA" id="KNRTVPY"/>
<dbReference type="GO" id="GO:0005840">
    <property type="term" value="C:ribosome"/>
    <property type="evidence" value="ECO:0007669"/>
    <property type="project" value="UniProtKB-KW"/>
</dbReference>
<dbReference type="Gene3D" id="1.10.455.10">
    <property type="entry name" value="Ribosomal protein S7 domain"/>
    <property type="match status" value="1"/>
</dbReference>
<dbReference type="PROSITE" id="PS00052">
    <property type="entry name" value="RIBOSOMAL_S7"/>
    <property type="match status" value="1"/>
</dbReference>
<keyword evidence="11" id="KW-1185">Reference proteome</keyword>
<dbReference type="OrthoDB" id="9972728at2759"/>
<dbReference type="eggNOG" id="KOG3291">
    <property type="taxonomic scope" value="Eukaryota"/>
</dbReference>
<evidence type="ECO:0000256" key="7">
    <source>
        <dbReference type="ARBA" id="ARBA00039306"/>
    </source>
</evidence>
<dbReference type="InterPro" id="IPR020606">
    <property type="entry name" value="Ribosomal_uS7_CS"/>
</dbReference>
<evidence type="ECO:0000256" key="4">
    <source>
        <dbReference type="ARBA" id="ARBA00023128"/>
    </source>
</evidence>
<name>G8Y0I0_PICSO</name>
<dbReference type="GO" id="GO:0006412">
    <property type="term" value="P:translation"/>
    <property type="evidence" value="ECO:0007669"/>
    <property type="project" value="InterPro"/>
</dbReference>
<dbReference type="GO" id="GO:1990904">
    <property type="term" value="C:ribonucleoprotein complex"/>
    <property type="evidence" value="ECO:0007669"/>
    <property type="project" value="UniProtKB-KW"/>
</dbReference>
<evidence type="ECO:0000256" key="2">
    <source>
        <dbReference type="ARBA" id="ARBA00007151"/>
    </source>
</evidence>
<evidence type="ECO:0000259" key="9">
    <source>
        <dbReference type="Pfam" id="PF00177"/>
    </source>
</evidence>
<dbReference type="AlphaFoldDB" id="G8Y0I0"/>
<evidence type="ECO:0000313" key="10">
    <source>
        <dbReference type="EMBL" id="CCE86333.1"/>
    </source>
</evidence>
<dbReference type="CDD" id="cd14868">
    <property type="entry name" value="uS7_Mitochondria_Fungi"/>
    <property type="match status" value="1"/>
</dbReference>
<gene>
    <name evidence="10" type="primary">Piso0_004816</name>
    <name evidence="10" type="ORF">GNLVRS01_PISO0N01773g</name>
</gene>
<dbReference type="FunCoup" id="G8Y0I0">
    <property type="interactions" value="459"/>
</dbReference>
<dbReference type="FunFam" id="1.10.455.10:FF:000006">
    <property type="entry name" value="37S ribosomal protein S7, mitochondrial"/>
    <property type="match status" value="1"/>
</dbReference>
<evidence type="ECO:0000256" key="8">
    <source>
        <dbReference type="RuleBase" id="RU003619"/>
    </source>
</evidence>
<feature type="domain" description="Small ribosomal subunit protein uS7" evidence="9">
    <location>
        <begin position="135"/>
        <end position="279"/>
    </location>
</feature>
<dbReference type="InParanoid" id="G8Y0I0"/>